<dbReference type="RefSeq" id="WP_344004612.1">
    <property type="nucleotide sequence ID" value="NZ_BAAAMY010000002.1"/>
</dbReference>
<proteinExistence type="predicted"/>
<organism evidence="2 3">
    <name type="scientific">Nocardioides lentus</name>
    <dbReference type="NCBI Taxonomy" id="338077"/>
    <lineage>
        <taxon>Bacteria</taxon>
        <taxon>Bacillati</taxon>
        <taxon>Actinomycetota</taxon>
        <taxon>Actinomycetes</taxon>
        <taxon>Propionibacteriales</taxon>
        <taxon>Nocardioidaceae</taxon>
        <taxon>Nocardioides</taxon>
    </lineage>
</organism>
<feature type="compositionally biased region" description="Acidic residues" evidence="1">
    <location>
        <begin position="1"/>
        <end position="13"/>
    </location>
</feature>
<name>A0ABN2P539_9ACTN</name>
<keyword evidence="3" id="KW-1185">Reference proteome</keyword>
<evidence type="ECO:0000313" key="3">
    <source>
        <dbReference type="Proteomes" id="UP001501612"/>
    </source>
</evidence>
<comment type="caution">
    <text evidence="2">The sequence shown here is derived from an EMBL/GenBank/DDBJ whole genome shotgun (WGS) entry which is preliminary data.</text>
</comment>
<feature type="region of interest" description="Disordered" evidence="1">
    <location>
        <begin position="1"/>
        <end position="32"/>
    </location>
</feature>
<evidence type="ECO:0000256" key="1">
    <source>
        <dbReference type="SAM" id="MobiDB-lite"/>
    </source>
</evidence>
<gene>
    <name evidence="2" type="ORF">GCM10009737_10100</name>
</gene>
<evidence type="ECO:0008006" key="4">
    <source>
        <dbReference type="Google" id="ProtNLM"/>
    </source>
</evidence>
<accession>A0ABN2P539</accession>
<reference evidence="2 3" key="1">
    <citation type="journal article" date="2019" name="Int. J. Syst. Evol. Microbiol.">
        <title>The Global Catalogue of Microorganisms (GCM) 10K type strain sequencing project: providing services to taxonomists for standard genome sequencing and annotation.</title>
        <authorList>
            <consortium name="The Broad Institute Genomics Platform"/>
            <consortium name="The Broad Institute Genome Sequencing Center for Infectious Disease"/>
            <person name="Wu L."/>
            <person name="Ma J."/>
        </authorList>
    </citation>
    <scope>NUCLEOTIDE SEQUENCE [LARGE SCALE GENOMIC DNA]</scope>
    <source>
        <strain evidence="2 3">JCM 14046</strain>
    </source>
</reference>
<dbReference type="EMBL" id="BAAAMY010000002">
    <property type="protein sequence ID" value="GAA1910642.1"/>
    <property type="molecule type" value="Genomic_DNA"/>
</dbReference>
<dbReference type="Proteomes" id="UP001501612">
    <property type="component" value="Unassembled WGS sequence"/>
</dbReference>
<sequence>MDDEEDDAPDGTGDDAPGPENGDHEQESAPTRAPTWEEVIECANLAFLVGGHWHRVAGRLKGIVHSRGLDENDPLLVPLRRGLNFSLDPRAGDHANVDLSPVGFQSARQALSIKSVPPAEVDAWRTLATEADHPAAKAHFHDLLFKRGGPQALHHAAAAVASYMDVARVDHYVPEGDGEEERRFQWNAHSRNLAMGRALSLRHVVARDPASAHLVEDSQRLALARLGQLLDDPEPHIGDILLLIRLLTRGRRTLASAQALTLKALIESAVDKHRDRDDVVDALVAQLLLLEPSRATELNRLRVQVRLDLAASQSRGGVRMIHLERAASLARDFQIRDLHDEAIRQMQRASASDLDFQTFSTEGALQAEVIAAEIVRVSDGASWRDALTSWLKTGSPSGNAEANRSGARDVARSSLVSQLGMPTIVYGRDGLPRWTASSEEDRREHELIRHEMFSVQFNGLILAQGLDAIAARFGVPKVDELSLFLSHGGEANFELARAFSKALLRYWSGDFEGALMTSALRVEAGARHLAVALDEAAYVTSRQNAPAVYVGIAALVELLEKHGLDEDWKRFLLTYFVSPAGRSLRHDLAHGFGLEADEPRVEAALSLRALGLFVYAAWQPGKDTAPPTPVLGLHATGVVEAVSLFACHVRTGVPVRALLRHEVNSIIRLGRRLWR</sequence>
<evidence type="ECO:0000313" key="2">
    <source>
        <dbReference type="EMBL" id="GAA1910642.1"/>
    </source>
</evidence>
<protein>
    <recommendedName>
        <fullName evidence="4">DUF4209 domain-containing protein</fullName>
    </recommendedName>
</protein>